<keyword evidence="5" id="KW-0547">Nucleotide-binding</keyword>
<proteinExistence type="predicted"/>
<dbReference type="GO" id="GO:0003856">
    <property type="term" value="F:3-dehydroquinate synthase activity"/>
    <property type="evidence" value="ECO:0007669"/>
    <property type="project" value="UniProtKB-UniRule"/>
</dbReference>
<comment type="caution">
    <text evidence="13">The sequence shown here is derived from an EMBL/GenBank/DDBJ whole genome shotgun (WGS) entry which is preliminary data.</text>
</comment>
<dbReference type="CDD" id="cd08195">
    <property type="entry name" value="DHQS"/>
    <property type="match status" value="1"/>
</dbReference>
<dbReference type="EMBL" id="MHWS01000022">
    <property type="protein sequence ID" value="OHB11774.1"/>
    <property type="molecule type" value="Genomic_DNA"/>
</dbReference>
<comment type="cofactor">
    <cofactor evidence="3">
        <name>Zn(2+)</name>
        <dbReference type="ChEBI" id="CHEBI:29105"/>
    </cofactor>
</comment>
<evidence type="ECO:0000256" key="1">
    <source>
        <dbReference type="ARBA" id="ARBA00001911"/>
    </source>
</evidence>
<gene>
    <name evidence="13" type="ORF">A3G46_01525</name>
</gene>
<evidence type="ECO:0000256" key="8">
    <source>
        <dbReference type="ARBA" id="ARBA00023239"/>
    </source>
</evidence>
<organism evidence="13 14">
    <name type="scientific">Candidatus Zambryskibacteria bacterium RIFCSPLOWO2_12_FULL_39_16</name>
    <dbReference type="NCBI Taxonomy" id="1802775"/>
    <lineage>
        <taxon>Bacteria</taxon>
        <taxon>Candidatus Zambryskiibacteriota</taxon>
    </lineage>
</organism>
<comment type="cofactor">
    <cofactor evidence="1">
        <name>NAD(+)</name>
        <dbReference type="ChEBI" id="CHEBI:57540"/>
    </cofactor>
</comment>
<dbReference type="Pfam" id="PF24621">
    <property type="entry name" value="DHQS_C"/>
    <property type="match status" value="1"/>
</dbReference>
<feature type="domain" description="3-dehydroquinate synthase C-terminal" evidence="12">
    <location>
        <begin position="189"/>
        <end position="341"/>
    </location>
</feature>
<dbReference type="InterPro" id="IPR056179">
    <property type="entry name" value="DHQS_C"/>
</dbReference>
<accession>A0A1G2UQZ1</accession>
<dbReference type="PANTHER" id="PTHR43622">
    <property type="entry name" value="3-DEHYDROQUINATE SYNTHASE"/>
    <property type="match status" value="1"/>
</dbReference>
<evidence type="ECO:0000256" key="7">
    <source>
        <dbReference type="ARBA" id="ARBA00023027"/>
    </source>
</evidence>
<evidence type="ECO:0000313" key="14">
    <source>
        <dbReference type="Proteomes" id="UP000177276"/>
    </source>
</evidence>
<dbReference type="Proteomes" id="UP000177276">
    <property type="component" value="Unassembled WGS sequence"/>
</dbReference>
<dbReference type="GO" id="GO:0000166">
    <property type="term" value="F:nucleotide binding"/>
    <property type="evidence" value="ECO:0007669"/>
    <property type="project" value="UniProtKB-KW"/>
</dbReference>
<evidence type="ECO:0000256" key="5">
    <source>
        <dbReference type="ARBA" id="ARBA00022741"/>
    </source>
</evidence>
<dbReference type="InterPro" id="IPR016037">
    <property type="entry name" value="DHQ_synth_AroB"/>
</dbReference>
<dbReference type="PANTHER" id="PTHR43622:SF1">
    <property type="entry name" value="3-DEHYDROQUINATE SYNTHASE"/>
    <property type="match status" value="1"/>
</dbReference>
<dbReference type="GO" id="GO:0009073">
    <property type="term" value="P:aromatic amino acid family biosynthetic process"/>
    <property type="evidence" value="ECO:0007669"/>
    <property type="project" value="InterPro"/>
</dbReference>
<dbReference type="FunFam" id="3.40.50.1970:FF:000007">
    <property type="entry name" value="Pentafunctional AROM polypeptide"/>
    <property type="match status" value="1"/>
</dbReference>
<evidence type="ECO:0000256" key="6">
    <source>
        <dbReference type="ARBA" id="ARBA00022833"/>
    </source>
</evidence>
<dbReference type="GO" id="GO:0009423">
    <property type="term" value="P:chorismate biosynthetic process"/>
    <property type="evidence" value="ECO:0007669"/>
    <property type="project" value="UniProtKB-UniRule"/>
</dbReference>
<dbReference type="InterPro" id="IPR030960">
    <property type="entry name" value="DHQS/DOIS_N"/>
</dbReference>
<keyword evidence="4" id="KW-0479">Metal-binding</keyword>
<dbReference type="GO" id="GO:0005737">
    <property type="term" value="C:cytoplasm"/>
    <property type="evidence" value="ECO:0007669"/>
    <property type="project" value="InterPro"/>
</dbReference>
<dbReference type="Gene3D" id="3.40.50.1970">
    <property type="match status" value="1"/>
</dbReference>
<protein>
    <recommendedName>
        <fullName evidence="10">3-dehydroquinate synthase</fullName>
        <ecNumber evidence="10">4.2.3.4</ecNumber>
    </recommendedName>
</protein>
<dbReference type="SUPFAM" id="SSF56796">
    <property type="entry name" value="Dehydroquinate synthase-like"/>
    <property type="match status" value="1"/>
</dbReference>
<dbReference type="Gene3D" id="1.20.1090.10">
    <property type="entry name" value="Dehydroquinate synthase-like - alpha domain"/>
    <property type="match status" value="1"/>
</dbReference>
<dbReference type="InterPro" id="IPR030963">
    <property type="entry name" value="DHQ_synth_fam"/>
</dbReference>
<dbReference type="Pfam" id="PF01761">
    <property type="entry name" value="DHQ_synthase"/>
    <property type="match status" value="1"/>
</dbReference>
<evidence type="ECO:0000256" key="4">
    <source>
        <dbReference type="ARBA" id="ARBA00022723"/>
    </source>
</evidence>
<evidence type="ECO:0000256" key="2">
    <source>
        <dbReference type="ARBA" id="ARBA00001941"/>
    </source>
</evidence>
<keyword evidence="9" id="KW-0170">Cobalt</keyword>
<keyword evidence="6" id="KW-0862">Zinc</keyword>
<evidence type="ECO:0000313" key="13">
    <source>
        <dbReference type="EMBL" id="OHB11774.1"/>
    </source>
</evidence>
<dbReference type="AlphaFoldDB" id="A0A1G2UQZ1"/>
<reference evidence="13 14" key="1">
    <citation type="journal article" date="2016" name="Nat. Commun.">
        <title>Thousands of microbial genomes shed light on interconnected biogeochemical processes in an aquifer system.</title>
        <authorList>
            <person name="Anantharaman K."/>
            <person name="Brown C.T."/>
            <person name="Hug L.A."/>
            <person name="Sharon I."/>
            <person name="Castelle C.J."/>
            <person name="Probst A.J."/>
            <person name="Thomas B.C."/>
            <person name="Singh A."/>
            <person name="Wilkins M.J."/>
            <person name="Karaoz U."/>
            <person name="Brodie E.L."/>
            <person name="Williams K.H."/>
            <person name="Hubbard S.S."/>
            <person name="Banfield J.F."/>
        </authorList>
    </citation>
    <scope>NUCLEOTIDE SEQUENCE [LARGE SCALE GENOMIC DNA]</scope>
</reference>
<dbReference type="InterPro" id="IPR050071">
    <property type="entry name" value="Dehydroquinate_synthase"/>
</dbReference>
<feature type="domain" description="3-dehydroquinate synthase N-terminal" evidence="11">
    <location>
        <begin position="75"/>
        <end position="186"/>
    </location>
</feature>
<keyword evidence="8" id="KW-0456">Lyase</keyword>
<dbReference type="GO" id="GO:0046872">
    <property type="term" value="F:metal ion binding"/>
    <property type="evidence" value="ECO:0007669"/>
    <property type="project" value="UniProtKB-KW"/>
</dbReference>
<dbReference type="EC" id="4.2.3.4" evidence="10"/>
<dbReference type="PIRSF" id="PIRSF001455">
    <property type="entry name" value="DHQ_synth"/>
    <property type="match status" value="1"/>
</dbReference>
<comment type="cofactor">
    <cofactor evidence="2">
        <name>Co(2+)</name>
        <dbReference type="ChEBI" id="CHEBI:48828"/>
    </cofactor>
</comment>
<keyword evidence="7" id="KW-0520">NAD</keyword>
<evidence type="ECO:0000256" key="10">
    <source>
        <dbReference type="NCBIfam" id="TIGR01357"/>
    </source>
</evidence>
<name>A0A1G2UQZ1_9BACT</name>
<evidence type="ECO:0000259" key="12">
    <source>
        <dbReference type="Pfam" id="PF24621"/>
    </source>
</evidence>
<evidence type="ECO:0000256" key="3">
    <source>
        <dbReference type="ARBA" id="ARBA00001947"/>
    </source>
</evidence>
<sequence length="378" mass="42774">MKNGTIYKTYKVELDDSRYNILVGRNLLSESLVENLNNKTKNKKVVLIFDPFFKDKVYGKICPTLKDSGYEVYTYALKSGKHNKTINKVVDIYTLLEKKNLSRDSTIVAIGGGVIGDLTGFVASTYLRGINFIQVPTTIMGMIDSSIGGKVAVNFGKTINAIGNYYHPILNIIDLELLESLSERNYISGLAEIIKCAIISDRELFEYLDSNSQAICNRKQDELLHIMCRTVEIKLEHVSGDTREQDKRLKLNYGHTMGHSIEISTDVSKEVYRHGEGVSLGMVGAAFLAERYFPKKNNVLKKHEAILAKYGLPIKVDSKKIGFKRDRLIKECLENILKDKKRKDNRLRFVLAEKIGLSGVYSNMPDSYIIEAFNYLIT</sequence>
<dbReference type="NCBIfam" id="TIGR01357">
    <property type="entry name" value="aroB"/>
    <property type="match status" value="1"/>
</dbReference>
<evidence type="ECO:0000259" key="11">
    <source>
        <dbReference type="Pfam" id="PF01761"/>
    </source>
</evidence>
<evidence type="ECO:0000256" key="9">
    <source>
        <dbReference type="ARBA" id="ARBA00023285"/>
    </source>
</evidence>